<keyword evidence="1" id="KW-1133">Transmembrane helix</keyword>
<feature type="transmembrane region" description="Helical" evidence="1">
    <location>
        <begin position="28"/>
        <end position="48"/>
    </location>
</feature>
<comment type="caution">
    <text evidence="2">The sequence shown here is derived from an EMBL/GenBank/DDBJ whole genome shotgun (WGS) entry which is preliminary data.</text>
</comment>
<keyword evidence="1" id="KW-0812">Transmembrane</keyword>
<dbReference type="Proteomes" id="UP000316500">
    <property type="component" value="Unassembled WGS sequence"/>
</dbReference>
<gene>
    <name evidence="2" type="ORF">FQP90_17545</name>
</gene>
<sequence>MDDSVRQPLQHDSVTVVRWERKPGDNPMVKFIVFSALGLVPGLALAFMPGLGGLGATTLFTALFATILTIPAIAGQRSFMLGLTKRVNDTIVEVTGSSRDRLSVKQLRRLIASGEPLPLRVSGLPGLRLHAKRLLAVEADAPQKWAVKISAVPQGEGVASFDRLLSAALSARSEGPSTS</sequence>
<dbReference type="OrthoDB" id="4952980at2"/>
<reference evidence="2 3" key="1">
    <citation type="submission" date="2019-07" db="EMBL/GenBank/DDBJ databases">
        <title>Diversity of Bacteria from Kongsfjorden, Arctic.</title>
        <authorList>
            <person name="Yu Y."/>
        </authorList>
    </citation>
    <scope>NUCLEOTIDE SEQUENCE [LARGE SCALE GENOMIC DNA]</scope>
    <source>
        <strain evidence="2 3">SM1928</strain>
    </source>
</reference>
<dbReference type="AlphaFoldDB" id="A0A558GTH5"/>
<evidence type="ECO:0000313" key="3">
    <source>
        <dbReference type="Proteomes" id="UP000316500"/>
    </source>
</evidence>
<protein>
    <submittedName>
        <fullName evidence="2">Uncharacterized protein</fullName>
    </submittedName>
</protein>
<accession>A0A558GTH5</accession>
<name>A0A558GTH5_PAENT</name>
<dbReference type="RefSeq" id="WP_144652355.1">
    <property type="nucleotide sequence ID" value="NZ_VNFK01000015.1"/>
</dbReference>
<proteinExistence type="predicted"/>
<evidence type="ECO:0000313" key="2">
    <source>
        <dbReference type="EMBL" id="TVU60189.1"/>
    </source>
</evidence>
<keyword evidence="1" id="KW-0472">Membrane</keyword>
<feature type="transmembrane region" description="Helical" evidence="1">
    <location>
        <begin position="54"/>
        <end position="75"/>
    </location>
</feature>
<evidence type="ECO:0000256" key="1">
    <source>
        <dbReference type="SAM" id="Phobius"/>
    </source>
</evidence>
<dbReference type="EMBL" id="VNFK01000015">
    <property type="protein sequence ID" value="TVU60189.1"/>
    <property type="molecule type" value="Genomic_DNA"/>
</dbReference>
<organism evidence="2 3">
    <name type="scientific">Paenarthrobacter nitroguajacolicus</name>
    <name type="common">Arthrobacter nitroguajacolicus</name>
    <dbReference type="NCBI Taxonomy" id="211146"/>
    <lineage>
        <taxon>Bacteria</taxon>
        <taxon>Bacillati</taxon>
        <taxon>Actinomycetota</taxon>
        <taxon>Actinomycetes</taxon>
        <taxon>Micrococcales</taxon>
        <taxon>Micrococcaceae</taxon>
        <taxon>Paenarthrobacter</taxon>
    </lineage>
</organism>